<feature type="compositionally biased region" description="Basic and acidic residues" evidence="1">
    <location>
        <begin position="7"/>
        <end position="18"/>
    </location>
</feature>
<name>A0AAD5M2W3_PYTIN</name>
<accession>A0AAD5M2W3</accession>
<gene>
    <name evidence="2" type="ORF">P43SY_003412</name>
</gene>
<reference evidence="2" key="1">
    <citation type="submission" date="2021-12" db="EMBL/GenBank/DDBJ databases">
        <title>Prjna785345.</title>
        <authorList>
            <person name="Rujirawat T."/>
            <person name="Krajaejun T."/>
        </authorList>
    </citation>
    <scope>NUCLEOTIDE SEQUENCE</scope>
    <source>
        <strain evidence="2">Pi057C3</strain>
    </source>
</reference>
<proteinExistence type="predicted"/>
<feature type="region of interest" description="Disordered" evidence="1">
    <location>
        <begin position="359"/>
        <end position="438"/>
    </location>
</feature>
<feature type="compositionally biased region" description="Polar residues" evidence="1">
    <location>
        <begin position="216"/>
        <end position="234"/>
    </location>
</feature>
<keyword evidence="3" id="KW-1185">Reference proteome</keyword>
<evidence type="ECO:0000313" key="3">
    <source>
        <dbReference type="Proteomes" id="UP001209570"/>
    </source>
</evidence>
<evidence type="ECO:0000256" key="1">
    <source>
        <dbReference type="SAM" id="MobiDB-lite"/>
    </source>
</evidence>
<comment type="caution">
    <text evidence="2">The sequence shown here is derived from an EMBL/GenBank/DDBJ whole genome shotgun (WGS) entry which is preliminary data.</text>
</comment>
<feature type="compositionally biased region" description="Polar residues" evidence="1">
    <location>
        <begin position="376"/>
        <end position="394"/>
    </location>
</feature>
<protein>
    <submittedName>
        <fullName evidence="2">Uncharacterized protein</fullName>
    </submittedName>
</protein>
<organism evidence="2 3">
    <name type="scientific">Pythium insidiosum</name>
    <name type="common">Pythiosis disease agent</name>
    <dbReference type="NCBI Taxonomy" id="114742"/>
    <lineage>
        <taxon>Eukaryota</taxon>
        <taxon>Sar</taxon>
        <taxon>Stramenopiles</taxon>
        <taxon>Oomycota</taxon>
        <taxon>Peronosporomycetes</taxon>
        <taxon>Pythiales</taxon>
        <taxon>Pythiaceae</taxon>
        <taxon>Pythium</taxon>
    </lineage>
</organism>
<feature type="region of interest" description="Disordered" evidence="1">
    <location>
        <begin position="216"/>
        <end position="257"/>
    </location>
</feature>
<feature type="compositionally biased region" description="Basic and acidic residues" evidence="1">
    <location>
        <begin position="239"/>
        <end position="251"/>
    </location>
</feature>
<feature type="compositionally biased region" description="Basic and acidic residues" evidence="1">
    <location>
        <begin position="429"/>
        <end position="438"/>
    </location>
</feature>
<feature type="region of interest" description="Disordered" evidence="1">
    <location>
        <begin position="1"/>
        <end position="75"/>
    </location>
</feature>
<sequence>MFSLDVVRWRDKHAERSTSRRPILEGSVASRRGGGGGGVTRRKEPAGDARAASAEDPDAKVEDGPEENDGATERRAKMLYGKSKQEMHAAYLDRVAQWMKTAPTQNWAKDYDKETYSRAYVPRERHKVKEIGAPVVKTGPYSPRAVYKGGGEHVKTLVDASSFEDQGPRDEYREPIRFVEKGRTKEKEIQPPLAVPGNKRLECAHYFVEDVISGSTTLERPTTHQQGARSSRQLSPLRPHGESPENNHRNWDPPPTTAEYVALPQWRTHAPGKWVGGVFVSTVSSSNPHTAQRRGISGTPHPRTVLISEPFVPPHKRHPLPAKEQALLTREHERRAQTAAATLRETRSPRRQDKKYFASMWTEPGSPSPAKELAVTTPSRPSMTSPGKTNSNNGRALVLQLRMQTQRSQRHRLRQYVIPSAGGSPKAKSTHEPQQEQV</sequence>
<evidence type="ECO:0000313" key="2">
    <source>
        <dbReference type="EMBL" id="KAJ0402480.1"/>
    </source>
</evidence>
<dbReference type="AlphaFoldDB" id="A0AAD5M2W3"/>
<dbReference type="EMBL" id="JAKCXM010000101">
    <property type="protein sequence ID" value="KAJ0402480.1"/>
    <property type="molecule type" value="Genomic_DNA"/>
</dbReference>
<dbReference type="Proteomes" id="UP001209570">
    <property type="component" value="Unassembled WGS sequence"/>
</dbReference>